<feature type="region of interest" description="Disordered" evidence="1">
    <location>
        <begin position="246"/>
        <end position="385"/>
    </location>
</feature>
<reference evidence="2 3" key="1">
    <citation type="journal article" date="2015" name="Genome Biol. Evol.">
        <title>Comparative Genomics of a Bacterivorous Green Alga Reveals Evolutionary Causalities and Consequences of Phago-Mixotrophic Mode of Nutrition.</title>
        <authorList>
            <person name="Burns J.A."/>
            <person name="Paasch A."/>
            <person name="Narechania A."/>
            <person name="Kim E."/>
        </authorList>
    </citation>
    <scope>NUCLEOTIDE SEQUENCE [LARGE SCALE GENOMIC DNA]</scope>
    <source>
        <strain evidence="2 3">PLY_AMNH</strain>
    </source>
</reference>
<dbReference type="Proteomes" id="UP001190700">
    <property type="component" value="Unassembled WGS sequence"/>
</dbReference>
<accession>A0AAE0FLI5</accession>
<feature type="region of interest" description="Disordered" evidence="1">
    <location>
        <begin position="402"/>
        <end position="535"/>
    </location>
</feature>
<evidence type="ECO:0000313" key="3">
    <source>
        <dbReference type="Proteomes" id="UP001190700"/>
    </source>
</evidence>
<evidence type="ECO:0000256" key="1">
    <source>
        <dbReference type="SAM" id="MobiDB-lite"/>
    </source>
</evidence>
<feature type="compositionally biased region" description="Basic and acidic residues" evidence="1">
    <location>
        <begin position="251"/>
        <end position="262"/>
    </location>
</feature>
<gene>
    <name evidence="2" type="ORF">CYMTET_29169</name>
</gene>
<feature type="compositionally biased region" description="Basic and acidic residues" evidence="1">
    <location>
        <begin position="354"/>
        <end position="363"/>
    </location>
</feature>
<evidence type="ECO:0000313" key="2">
    <source>
        <dbReference type="EMBL" id="KAK3261953.1"/>
    </source>
</evidence>
<feature type="compositionally biased region" description="Basic and acidic residues" evidence="1">
    <location>
        <begin position="454"/>
        <end position="467"/>
    </location>
</feature>
<feature type="compositionally biased region" description="Gly residues" evidence="1">
    <location>
        <begin position="332"/>
        <end position="344"/>
    </location>
</feature>
<keyword evidence="3" id="KW-1185">Reference proteome</keyword>
<proteinExistence type="predicted"/>
<feature type="compositionally biased region" description="Pro residues" evidence="1">
    <location>
        <begin position="408"/>
        <end position="417"/>
    </location>
</feature>
<name>A0AAE0FLI5_9CHLO</name>
<dbReference type="EMBL" id="LGRX02016544">
    <property type="protein sequence ID" value="KAK3261953.1"/>
    <property type="molecule type" value="Genomic_DNA"/>
</dbReference>
<comment type="caution">
    <text evidence="2">The sequence shown here is derived from an EMBL/GenBank/DDBJ whole genome shotgun (WGS) entry which is preliminary data.</text>
</comment>
<protein>
    <submittedName>
        <fullName evidence="2">Uncharacterized protein</fullName>
    </submittedName>
</protein>
<organism evidence="2 3">
    <name type="scientific">Cymbomonas tetramitiformis</name>
    <dbReference type="NCBI Taxonomy" id="36881"/>
    <lineage>
        <taxon>Eukaryota</taxon>
        <taxon>Viridiplantae</taxon>
        <taxon>Chlorophyta</taxon>
        <taxon>Pyramimonadophyceae</taxon>
        <taxon>Pyramimonadales</taxon>
        <taxon>Pyramimonadaceae</taxon>
        <taxon>Cymbomonas</taxon>
    </lineage>
</organism>
<sequence length="586" mass="64891">MADQHSSVVIDQKAFLEKMLFACTYKSNAPMENQELSLNSGWEESIALEDIDRDELRKFVSERVEIPEEEEEDLDNIENLLDRQPFLDLWKFFEVEELAEDLQSSVWAFAINILKGELSLLGFNLKEMAEDHAVAEMSLKEVNKWLECKGLVRVEMNGLRGRVLAKASQEVARLAAEARQQAWLLELQNEVLKEDEAQAREEKRQRRTLQAQREAAEALSAVFSGQKMERSLENMRELAQIARRRAKLKRERGDQMPEEGKEQNISIEGDGQEDGKEQSDGKVLGRFKPKRPTPVSKAEVLARNLQRRISESSKTGTPEGPPPRAKGPSGMRFGGGGSGEGFGGYKPDAARQPTPEKEKEEHHGRRWNSGGLRAPAAPRDKGLRRLGLSEEALAAFEEARRRAKLAGAPPPDTPPAAPGWDCIDSPPETPKPAARKVEAKPVLYTPPCPSGILRAREEAPLEGRDADEGAEQSSEDSNATASPRVGGRTAPEAEADIGGVREPLGTLSPPSKEGEEGEREEGRRETRRRSRAPPPVISDQVITLLYTLRGASSSKDPFELFHALSELRSGTTLKACPRVLLCRALA</sequence>
<dbReference type="AlphaFoldDB" id="A0AAE0FLI5"/>